<comment type="cofactor">
    <cofactor evidence="1">
        <name>a divalent metal cation</name>
        <dbReference type="ChEBI" id="CHEBI:60240"/>
    </cofactor>
</comment>
<evidence type="ECO:0000259" key="3">
    <source>
        <dbReference type="Pfam" id="PF13359"/>
    </source>
</evidence>
<reference evidence="4 5" key="1">
    <citation type="journal article" date="2016" name="Mol. Biol. Evol.">
        <title>Comparative Genomics of Early-Diverging Mushroom-Forming Fungi Provides Insights into the Origins of Lignocellulose Decay Capabilities.</title>
        <authorList>
            <person name="Nagy L.G."/>
            <person name="Riley R."/>
            <person name="Tritt A."/>
            <person name="Adam C."/>
            <person name="Daum C."/>
            <person name="Floudas D."/>
            <person name="Sun H."/>
            <person name="Yadav J.S."/>
            <person name="Pangilinan J."/>
            <person name="Larsson K.H."/>
            <person name="Matsuura K."/>
            <person name="Barry K."/>
            <person name="Labutti K."/>
            <person name="Kuo R."/>
            <person name="Ohm R.A."/>
            <person name="Bhattacharya S.S."/>
            <person name="Shirouzu T."/>
            <person name="Yoshinaga Y."/>
            <person name="Martin F.M."/>
            <person name="Grigoriev I.V."/>
            <person name="Hibbett D.S."/>
        </authorList>
    </citation>
    <scope>NUCLEOTIDE SEQUENCE [LARGE SCALE GENOMIC DNA]</scope>
    <source>
        <strain evidence="4 5">CBS 109695</strain>
    </source>
</reference>
<dbReference type="Proteomes" id="UP000076532">
    <property type="component" value="Unassembled WGS sequence"/>
</dbReference>
<keyword evidence="5" id="KW-1185">Reference proteome</keyword>
<dbReference type="Pfam" id="PF13359">
    <property type="entry name" value="DDE_Tnp_4"/>
    <property type="match status" value="1"/>
</dbReference>
<proteinExistence type="predicted"/>
<evidence type="ECO:0000313" key="4">
    <source>
        <dbReference type="EMBL" id="KZP09678.1"/>
    </source>
</evidence>
<organism evidence="4 5">
    <name type="scientific">Athelia psychrophila</name>
    <dbReference type="NCBI Taxonomy" id="1759441"/>
    <lineage>
        <taxon>Eukaryota</taxon>
        <taxon>Fungi</taxon>
        <taxon>Dikarya</taxon>
        <taxon>Basidiomycota</taxon>
        <taxon>Agaricomycotina</taxon>
        <taxon>Agaricomycetes</taxon>
        <taxon>Agaricomycetidae</taxon>
        <taxon>Atheliales</taxon>
        <taxon>Atheliaceae</taxon>
        <taxon>Athelia</taxon>
    </lineage>
</organism>
<feature type="non-terminal residue" evidence="4">
    <location>
        <position position="1"/>
    </location>
</feature>
<keyword evidence="2" id="KW-0479">Metal-binding</keyword>
<dbReference type="GO" id="GO:0046872">
    <property type="term" value="F:metal ion binding"/>
    <property type="evidence" value="ECO:0007669"/>
    <property type="project" value="UniProtKB-KW"/>
</dbReference>
<name>A0A165YL61_9AGAM</name>
<dbReference type="EMBL" id="KV417694">
    <property type="protein sequence ID" value="KZP09678.1"/>
    <property type="molecule type" value="Genomic_DNA"/>
</dbReference>
<dbReference type="OrthoDB" id="3233403at2759"/>
<dbReference type="InterPro" id="IPR027806">
    <property type="entry name" value="HARBI1_dom"/>
</dbReference>
<sequence length="161" mass="18792">FSIRPFADNELTNDPAEAHQRKAWNRHLSRVRVAVKNAFGRLKGRFPSLRNFPGHDINEMYRTIEALLIVHNIVEEFGDDPTKISGFNGDEDPDVYEVFRPPPIRMDDDAFYRTGLLRRKHLLKYSIDQGFISLIMLIHNNKETRTEKTTENHDDDDVKTI</sequence>
<evidence type="ECO:0000256" key="2">
    <source>
        <dbReference type="ARBA" id="ARBA00022723"/>
    </source>
</evidence>
<dbReference type="AlphaFoldDB" id="A0A165YL61"/>
<feature type="domain" description="DDE Tnp4" evidence="3">
    <location>
        <begin position="19"/>
        <end position="72"/>
    </location>
</feature>
<dbReference type="STRING" id="436010.A0A165YL61"/>
<gene>
    <name evidence="4" type="ORF">FIBSPDRAFT_759548</name>
</gene>
<accession>A0A165YL61</accession>
<protein>
    <recommendedName>
        <fullName evidence="3">DDE Tnp4 domain-containing protein</fullName>
    </recommendedName>
</protein>
<evidence type="ECO:0000256" key="1">
    <source>
        <dbReference type="ARBA" id="ARBA00001968"/>
    </source>
</evidence>
<evidence type="ECO:0000313" key="5">
    <source>
        <dbReference type="Proteomes" id="UP000076532"/>
    </source>
</evidence>